<dbReference type="EMBL" id="JALLAZ020001299">
    <property type="protein sequence ID" value="KAL3777299.1"/>
    <property type="molecule type" value="Genomic_DNA"/>
</dbReference>
<dbReference type="GO" id="GO:0004843">
    <property type="term" value="F:cysteine-type deubiquitinase activity"/>
    <property type="evidence" value="ECO:0007669"/>
    <property type="project" value="UniProtKB-UniRule"/>
</dbReference>
<feature type="compositionally biased region" description="Basic residues" evidence="2">
    <location>
        <begin position="256"/>
        <end position="266"/>
    </location>
</feature>
<evidence type="ECO:0000256" key="1">
    <source>
        <dbReference type="RuleBase" id="RU366025"/>
    </source>
</evidence>
<comment type="similarity">
    <text evidence="1">Belongs to the peptidase C19 family.</text>
</comment>
<dbReference type="PROSITE" id="PS50235">
    <property type="entry name" value="USP_3"/>
    <property type="match status" value="1"/>
</dbReference>
<feature type="region of interest" description="Disordered" evidence="2">
    <location>
        <begin position="506"/>
        <end position="558"/>
    </location>
</feature>
<dbReference type="PROSITE" id="PS00973">
    <property type="entry name" value="USP_2"/>
    <property type="match status" value="1"/>
</dbReference>
<reference evidence="4 5" key="1">
    <citation type="submission" date="2024-10" db="EMBL/GenBank/DDBJ databases">
        <title>Updated reference genomes for cyclostephanoid diatoms.</title>
        <authorList>
            <person name="Roberts W.R."/>
            <person name="Alverson A.J."/>
        </authorList>
    </citation>
    <scope>NUCLEOTIDE SEQUENCE [LARGE SCALE GENOMIC DNA]</scope>
    <source>
        <strain evidence="4 5">AJA276-08</strain>
    </source>
</reference>
<feature type="compositionally biased region" description="Low complexity" evidence="2">
    <location>
        <begin position="350"/>
        <end position="362"/>
    </location>
</feature>
<feature type="region of interest" description="Disordered" evidence="2">
    <location>
        <begin position="139"/>
        <end position="168"/>
    </location>
</feature>
<proteinExistence type="inferred from homology"/>
<feature type="region of interest" description="Disordered" evidence="2">
    <location>
        <begin position="106"/>
        <end position="125"/>
    </location>
</feature>
<name>A0ABD3NPU5_9STRA</name>
<dbReference type="Proteomes" id="UP001530315">
    <property type="component" value="Unassembled WGS sequence"/>
</dbReference>
<comment type="caution">
    <text evidence="4">The sequence shown here is derived from an EMBL/GenBank/DDBJ whole genome shotgun (WGS) entry which is preliminary data.</text>
</comment>
<keyword evidence="1" id="KW-0788">Thiol protease</keyword>
<feature type="compositionally biased region" description="Low complexity" evidence="2">
    <location>
        <begin position="30"/>
        <end position="52"/>
    </location>
</feature>
<evidence type="ECO:0000259" key="3">
    <source>
        <dbReference type="PROSITE" id="PS50235"/>
    </source>
</evidence>
<evidence type="ECO:0000313" key="4">
    <source>
        <dbReference type="EMBL" id="KAL3777299.1"/>
    </source>
</evidence>
<feature type="region of interest" description="Disordered" evidence="2">
    <location>
        <begin position="850"/>
        <end position="873"/>
    </location>
</feature>
<feature type="compositionally biased region" description="Polar residues" evidence="2">
    <location>
        <begin position="517"/>
        <end position="528"/>
    </location>
</feature>
<dbReference type="PROSITE" id="PS00972">
    <property type="entry name" value="USP_1"/>
    <property type="match status" value="1"/>
</dbReference>
<feature type="compositionally biased region" description="Polar residues" evidence="2">
    <location>
        <begin position="268"/>
        <end position="295"/>
    </location>
</feature>
<dbReference type="AlphaFoldDB" id="A0ABD3NPU5"/>
<feature type="compositionally biased region" description="Polar residues" evidence="2">
    <location>
        <begin position="302"/>
        <end position="312"/>
    </location>
</feature>
<dbReference type="InterPro" id="IPR001394">
    <property type="entry name" value="Peptidase_C19_UCH"/>
</dbReference>
<dbReference type="InterPro" id="IPR018200">
    <property type="entry name" value="USP_CS"/>
</dbReference>
<keyword evidence="1" id="KW-0833">Ubl conjugation pathway</keyword>
<feature type="compositionally biased region" description="Low complexity" evidence="2">
    <location>
        <begin position="112"/>
        <end position="124"/>
    </location>
</feature>
<dbReference type="InterPro" id="IPR050164">
    <property type="entry name" value="Peptidase_C19"/>
</dbReference>
<organism evidence="4 5">
    <name type="scientific">Stephanodiscus triporus</name>
    <dbReference type="NCBI Taxonomy" id="2934178"/>
    <lineage>
        <taxon>Eukaryota</taxon>
        <taxon>Sar</taxon>
        <taxon>Stramenopiles</taxon>
        <taxon>Ochrophyta</taxon>
        <taxon>Bacillariophyta</taxon>
        <taxon>Coscinodiscophyceae</taxon>
        <taxon>Thalassiosirophycidae</taxon>
        <taxon>Stephanodiscales</taxon>
        <taxon>Stephanodiscaceae</taxon>
        <taxon>Stephanodiscus</taxon>
    </lineage>
</organism>
<dbReference type="InterPro" id="IPR038765">
    <property type="entry name" value="Papain-like_cys_pep_sf"/>
</dbReference>
<keyword evidence="1" id="KW-0645">Protease</keyword>
<evidence type="ECO:0000313" key="5">
    <source>
        <dbReference type="Proteomes" id="UP001530315"/>
    </source>
</evidence>
<dbReference type="InterPro" id="IPR028889">
    <property type="entry name" value="USP"/>
</dbReference>
<dbReference type="Gene3D" id="3.90.70.10">
    <property type="entry name" value="Cysteine proteinases"/>
    <property type="match status" value="1"/>
</dbReference>
<feature type="compositionally biased region" description="Basic and acidic residues" evidence="2">
    <location>
        <begin position="534"/>
        <end position="555"/>
    </location>
</feature>
<evidence type="ECO:0000256" key="2">
    <source>
        <dbReference type="SAM" id="MobiDB-lite"/>
    </source>
</evidence>
<accession>A0ABD3NPU5</accession>
<feature type="domain" description="USP" evidence="3">
    <location>
        <begin position="369"/>
        <end position="826"/>
    </location>
</feature>
<comment type="catalytic activity">
    <reaction evidence="1">
        <text>Thiol-dependent hydrolysis of ester, thioester, amide, peptide and isopeptide bonds formed by the C-terminal Gly of ubiquitin (a 76-residue protein attached to proteins as an intracellular targeting signal).</text>
        <dbReference type="EC" id="3.4.19.12"/>
    </reaction>
</comment>
<dbReference type="GO" id="GO:0006508">
    <property type="term" value="P:proteolysis"/>
    <property type="evidence" value="ECO:0007669"/>
    <property type="project" value="UniProtKB-KW"/>
</dbReference>
<feature type="compositionally biased region" description="Polar residues" evidence="2">
    <location>
        <begin position="1"/>
        <end position="17"/>
    </location>
</feature>
<dbReference type="PANTHER" id="PTHR24006">
    <property type="entry name" value="UBIQUITIN CARBOXYL-TERMINAL HYDROLASE"/>
    <property type="match status" value="1"/>
</dbReference>
<dbReference type="SUPFAM" id="SSF54001">
    <property type="entry name" value="Cysteine proteinases"/>
    <property type="match status" value="1"/>
</dbReference>
<feature type="region of interest" description="Disordered" evidence="2">
    <location>
        <begin position="256"/>
        <end position="362"/>
    </location>
</feature>
<keyword evidence="1" id="KW-0378">Hydrolase</keyword>
<feature type="region of interest" description="Disordered" evidence="2">
    <location>
        <begin position="1"/>
        <end position="76"/>
    </location>
</feature>
<dbReference type="EC" id="3.4.19.12" evidence="1"/>
<gene>
    <name evidence="4" type="ORF">ACHAW5_004679</name>
</gene>
<dbReference type="CDD" id="cd02257">
    <property type="entry name" value="Peptidase_C19"/>
    <property type="match status" value="1"/>
</dbReference>
<sequence length="873" mass="96113">MIQKSATTTQNEVASSLSGADAKKKDPPKKGSITSFFLPASTLSSSLSTTPSNDRTPRLRLEDSEDDTDDDCRPPTSTFCLESSLAKLGYIKPIMVNRDKASVLTEGNPLAPSSSSSPTTPSTPAKKICIQEEASFLSTPPHRTDCSKPTPVPKLTQRKMTGSGCFRPSAYDNSRNDIATIDTVRYSSEEGDEDDTVLPGYGGDGCGYYPDENTSVAAPRPEEDEEVDTQIFNRSAVYPRGGNLLGQSRLRARLGSHQQHHHRGRNRMFQSPSLSLSNRSDINGNKATSPTTNFAQRGLNFNKINPSSSKSTADLALGSRYGRSKYNDWPHPTAESSIAPAVDIEREQQSKSTTMPTTTLLSPSSASIPGIQNLGNTCYLSASLQALFSIPQFIADLYKTYVAHSSSSSTGGKKMPLTKALLEVAVAIGVLDEEDINKCIILPPEVAGNKKLLSSGSGSSLAVNPAALKKQMDVLTDKFVGYEQRDSHEFLSDLVDFLHDELASNPTPPEAAALAVTSGSTTRSSTQDGGRVTSSKEEKHPNQAEEKRVDEHGEGIAENQNCASTTIVKNNRTALLPTDEYFQFNVRVCLECDSCGYSRSKDEMYRHLSVDVGEDSELDTWTVERSLQQFFQPERRELKCEKCESGETATQTLEIISWSVMFYIIKSTFHIMFDLLQLIVFANHCYLRSPKVLLLHFKRFIVTQKMKDGRSEGDRNENKQAVPPRMEMVLRKNEAKIPLEKSLSIYPFMGKIVEESMYRLRGVVHHVGSTAYSGHYTTCAKRSIRGENEEQWVFFDDRVGTKKSMNYVTGYERNQRNCYMALYELGEANTTVEAADFTLGEVSNRSTLLCPPGDSNDDPPVIGEAAASDGTHL</sequence>
<keyword evidence="5" id="KW-1185">Reference proteome</keyword>
<dbReference type="Pfam" id="PF00443">
    <property type="entry name" value="UCH"/>
    <property type="match status" value="1"/>
</dbReference>
<protein>
    <recommendedName>
        <fullName evidence="1">Ubiquitin carboxyl-terminal hydrolase</fullName>
        <ecNumber evidence="1">3.4.19.12</ecNumber>
    </recommendedName>
</protein>